<reference evidence="2" key="1">
    <citation type="submission" date="2020-07" db="EMBL/GenBank/DDBJ databases">
        <authorList>
            <person name="Tarantini F.S."/>
            <person name="Hong K.W."/>
            <person name="Chan K.G."/>
        </authorList>
    </citation>
    <scope>NUCLEOTIDE SEQUENCE</scope>
    <source>
        <strain evidence="2">32-07</strain>
    </source>
</reference>
<dbReference type="EMBL" id="CP059572">
    <property type="protein sequence ID" value="QXJ25701.1"/>
    <property type="molecule type" value="Genomic_DNA"/>
</dbReference>
<dbReference type="RefSeq" id="WP_231331850.1">
    <property type="nucleotide sequence ID" value="NZ_CP059572.1"/>
</dbReference>
<dbReference type="Proteomes" id="UP001049518">
    <property type="component" value="Chromosome"/>
</dbReference>
<evidence type="ECO:0000313" key="2">
    <source>
        <dbReference type="EMBL" id="QXJ25701.1"/>
    </source>
</evidence>
<accession>A0ABX8R3R2</accession>
<feature type="region of interest" description="Disordered" evidence="1">
    <location>
        <begin position="1"/>
        <end position="20"/>
    </location>
</feature>
<keyword evidence="3" id="KW-1185">Reference proteome</keyword>
<evidence type="ECO:0000256" key="1">
    <source>
        <dbReference type="SAM" id="MobiDB-lite"/>
    </source>
</evidence>
<sequence length="175" mass="17920">MRGARSTTTDDESPRPAGRAASRHAAGLAVRLAVAFAVHPALAPALLPLCLAVPPPAATALRGEDADAARAVRRIVRTATEDAWTGPSGAMLVPLLLRRHAECSARVAAATARAARRAAGTGLRSRLPKLYALLLSAAVLTLDGPALHAFAGEPMAAAVVFLTIITTPLRTSGDA</sequence>
<proteinExistence type="predicted"/>
<protein>
    <submittedName>
        <fullName evidence="2">Uncharacterized protein</fullName>
    </submittedName>
</protein>
<evidence type="ECO:0000313" key="3">
    <source>
        <dbReference type="Proteomes" id="UP001049518"/>
    </source>
</evidence>
<organism evidence="2 3">
    <name type="scientific">Actinomadura graeca</name>
    <dbReference type="NCBI Taxonomy" id="2750812"/>
    <lineage>
        <taxon>Bacteria</taxon>
        <taxon>Bacillati</taxon>
        <taxon>Actinomycetota</taxon>
        <taxon>Actinomycetes</taxon>
        <taxon>Streptosporangiales</taxon>
        <taxon>Thermomonosporaceae</taxon>
        <taxon>Actinomadura</taxon>
    </lineage>
</organism>
<gene>
    <name evidence="2" type="ORF">AGRA3207_007229</name>
</gene>
<name>A0ABX8R3R2_9ACTN</name>